<evidence type="ECO:0000259" key="2">
    <source>
        <dbReference type="Pfam" id="PF05065"/>
    </source>
</evidence>
<keyword evidence="4" id="KW-1185">Reference proteome</keyword>
<organism evidence="3 4">
    <name type="scientific">Mobiluncus curtisii (strain ATCC 43063 / DSM 2711 / V125)</name>
    <name type="common">Falcivibrio vaginalis</name>
    <dbReference type="NCBI Taxonomy" id="548479"/>
    <lineage>
        <taxon>Bacteria</taxon>
        <taxon>Bacillati</taxon>
        <taxon>Actinomycetota</taxon>
        <taxon>Actinomycetes</taxon>
        <taxon>Actinomycetales</taxon>
        <taxon>Actinomycetaceae</taxon>
        <taxon>Mobiluncus</taxon>
    </lineage>
</organism>
<dbReference type="eggNOG" id="COG4653">
    <property type="taxonomic scope" value="Bacteria"/>
</dbReference>
<feature type="domain" description="Phage capsid-like C-terminal" evidence="2">
    <location>
        <begin position="19"/>
        <end position="134"/>
    </location>
</feature>
<dbReference type="EMBL" id="CP001992">
    <property type="protein sequence ID" value="ADI67681.1"/>
    <property type="molecule type" value="Genomic_DNA"/>
</dbReference>
<dbReference type="HOGENOM" id="CLU_1773780_0_0_11"/>
<evidence type="ECO:0000313" key="3">
    <source>
        <dbReference type="EMBL" id="ADI67681.1"/>
    </source>
</evidence>
<dbReference type="KEGG" id="mcu:HMPREF0573_11362"/>
<dbReference type="NCBIfam" id="TIGR01554">
    <property type="entry name" value="major_cap_HK97"/>
    <property type="match status" value="1"/>
</dbReference>
<evidence type="ECO:0000313" key="4">
    <source>
        <dbReference type="Proteomes" id="UP000006742"/>
    </source>
</evidence>
<proteinExistence type="predicted"/>
<dbReference type="STRING" id="548479.HMPREF0573_11362"/>
<name>D6ZGC3_MOBCV</name>
<dbReference type="SUPFAM" id="SSF56563">
    <property type="entry name" value="Major capsid protein gp5"/>
    <property type="match status" value="1"/>
</dbReference>
<protein>
    <recommendedName>
        <fullName evidence="2">Phage capsid-like C-terminal domain-containing protein</fullName>
    </recommendedName>
</protein>
<sequence>MTMAEQTKATMTNEFAGFLRPDQAQPIFDEAMKTSVVQSLARQIPVGVNGVEIPVTTGKPEAGWVAEAGLKPSTSTAIGIKTMKPHKLAAKTVVSAEVVRANPGGYVDIYKKQIGEAFALAFDKAALFGGVKRPGFCSASYVGASCLAWV</sequence>
<dbReference type="Proteomes" id="UP000006742">
    <property type="component" value="Chromosome"/>
</dbReference>
<dbReference type="InterPro" id="IPR024455">
    <property type="entry name" value="Phage_capsid"/>
</dbReference>
<accession>D6ZGC3</accession>
<dbReference type="Pfam" id="PF05065">
    <property type="entry name" value="Phage_capsid"/>
    <property type="match status" value="1"/>
</dbReference>
<dbReference type="AlphaFoldDB" id="D6ZGC3"/>
<gene>
    <name evidence="3" type="ordered locus">HMPREF0573_11362</name>
</gene>
<dbReference type="Gene3D" id="3.30.2400.10">
    <property type="entry name" value="Major capsid protein gp5"/>
    <property type="match status" value="1"/>
</dbReference>
<dbReference type="InterPro" id="IPR054612">
    <property type="entry name" value="Phage_capsid-like_C"/>
</dbReference>
<reference evidence="4" key="1">
    <citation type="submission" date="2010-03" db="EMBL/GenBank/DDBJ databases">
        <title>Complete sequence of Mobiluncus curtisii ATCC 43063.</title>
        <authorList>
            <person name="Muzny D."/>
            <person name="Qin X."/>
            <person name="Deng J."/>
            <person name="Jiang H."/>
            <person name="Liu Y."/>
            <person name="Qu J."/>
            <person name="Song X.-Z."/>
            <person name="Zhang L."/>
            <person name="Thornton R."/>
            <person name="Coyle M."/>
            <person name="Francisco L."/>
            <person name="Jackson L."/>
            <person name="Javaid M."/>
            <person name="Korchina V."/>
            <person name="Kovar C."/>
            <person name="Mata R."/>
            <person name="Mathew T."/>
            <person name="Ngo R."/>
            <person name="Nguyen L."/>
            <person name="Nguyen N."/>
            <person name="Okwuonu G."/>
            <person name="Ongeri F."/>
            <person name="Pham C."/>
            <person name="Simmons D."/>
            <person name="Wilczek-Boney K."/>
            <person name="Hale W."/>
            <person name="Jakkamsetti A."/>
            <person name="Pham P."/>
            <person name="Ruth R."/>
            <person name="San Lucas F."/>
            <person name="Warren J."/>
            <person name="Zhang J."/>
            <person name="Zhao Z."/>
            <person name="Zhou C."/>
            <person name="Zhu D."/>
            <person name="Lee S."/>
            <person name="Bess C."/>
            <person name="Blankenburg K."/>
            <person name="Forbes L."/>
            <person name="Fu Q."/>
            <person name="Gubbala S."/>
            <person name="Hirani K."/>
            <person name="Jayaseelan J.C."/>
            <person name="Lara F."/>
            <person name="Munidasa M."/>
            <person name="Palculict T."/>
            <person name="Patil S."/>
            <person name="Pu L.-L."/>
            <person name="Saada N."/>
            <person name="Tang L."/>
            <person name="Weissenberger G."/>
            <person name="Zhu Y."/>
            <person name="Hemphill L."/>
            <person name="Shang Y."/>
            <person name="Youmans B."/>
            <person name="Ayvaz T."/>
            <person name="Ross M."/>
            <person name="Santibanez J."/>
            <person name="Aqrawi P."/>
            <person name="Gross S."/>
            <person name="Joshi V."/>
            <person name="Fowler G."/>
            <person name="Nazareth L."/>
            <person name="Reid J."/>
            <person name="Worley K."/>
            <person name="Petrosino J."/>
            <person name="Highlander S."/>
            <person name="Gibbs R."/>
            <person name="Gibbs R."/>
        </authorList>
    </citation>
    <scope>NUCLEOTIDE SEQUENCE [LARGE SCALE GENOMIC DNA]</scope>
    <source>
        <strain evidence="4">ATCC 43063 / DSM 2711 / V125</strain>
    </source>
</reference>
<evidence type="ECO:0000256" key="1">
    <source>
        <dbReference type="ARBA" id="ARBA00004328"/>
    </source>
</evidence>
<comment type="subcellular location">
    <subcellularLocation>
        <location evidence="1">Virion</location>
    </subcellularLocation>
</comment>